<evidence type="ECO:0000256" key="4">
    <source>
        <dbReference type="ARBA" id="ARBA00015253"/>
    </source>
</evidence>
<dbReference type="VEuPathDB" id="FungiDB:PV10_05122"/>
<dbReference type="OrthoDB" id="2186770at2759"/>
<evidence type="ECO:0000313" key="11">
    <source>
        <dbReference type="EMBL" id="RVX70731.1"/>
    </source>
</evidence>
<dbReference type="GO" id="GO:0000783">
    <property type="term" value="C:nuclear telomere cap complex"/>
    <property type="evidence" value="ECO:0007669"/>
    <property type="project" value="TreeGrafter"/>
</dbReference>
<proteinExistence type="inferred from homology"/>
<dbReference type="Pfam" id="PF16686">
    <property type="entry name" value="POT1PC"/>
    <property type="match status" value="1"/>
</dbReference>
<name>A0A438N535_EXOME</name>
<evidence type="ECO:0000256" key="8">
    <source>
        <dbReference type="ARBA" id="ARBA00023242"/>
    </source>
</evidence>
<comment type="subcellular location">
    <subcellularLocation>
        <location evidence="2">Chromosome</location>
        <location evidence="2">Telomere</location>
    </subcellularLocation>
    <subcellularLocation>
        <location evidence="1">Nucleus</location>
    </subcellularLocation>
</comment>
<protein>
    <recommendedName>
        <fullName evidence="4">Protection of telomeres protein 1</fullName>
    </recommendedName>
</protein>
<dbReference type="Gene3D" id="2.40.50.140">
    <property type="entry name" value="Nucleic acid-binding proteins"/>
    <property type="match status" value="2"/>
</dbReference>
<keyword evidence="5" id="KW-0158">Chromosome</keyword>
<dbReference type="GO" id="GO:0016233">
    <property type="term" value="P:telomere capping"/>
    <property type="evidence" value="ECO:0007669"/>
    <property type="project" value="TreeGrafter"/>
</dbReference>
<evidence type="ECO:0000256" key="7">
    <source>
        <dbReference type="ARBA" id="ARBA00023125"/>
    </source>
</evidence>
<dbReference type="AlphaFoldDB" id="A0A438N535"/>
<feature type="region of interest" description="Disordered" evidence="9">
    <location>
        <begin position="217"/>
        <end position="249"/>
    </location>
</feature>
<organism evidence="11 12">
    <name type="scientific">Exophiala mesophila</name>
    <name type="common">Black yeast-like fungus</name>
    <dbReference type="NCBI Taxonomy" id="212818"/>
    <lineage>
        <taxon>Eukaryota</taxon>
        <taxon>Fungi</taxon>
        <taxon>Dikarya</taxon>
        <taxon>Ascomycota</taxon>
        <taxon>Pezizomycotina</taxon>
        <taxon>Eurotiomycetes</taxon>
        <taxon>Chaetothyriomycetidae</taxon>
        <taxon>Chaetothyriales</taxon>
        <taxon>Herpotrichiellaceae</taxon>
        <taxon>Exophiala</taxon>
    </lineage>
</organism>
<evidence type="ECO:0000256" key="6">
    <source>
        <dbReference type="ARBA" id="ARBA00022895"/>
    </source>
</evidence>
<evidence type="ECO:0000256" key="5">
    <source>
        <dbReference type="ARBA" id="ARBA00022454"/>
    </source>
</evidence>
<dbReference type="PANTHER" id="PTHR14513:SF0">
    <property type="entry name" value="PROTECTION OF TELOMERES PROTEIN 1"/>
    <property type="match status" value="1"/>
</dbReference>
<dbReference type="InterPro" id="IPR012340">
    <property type="entry name" value="NA-bd_OB-fold"/>
</dbReference>
<dbReference type="PANTHER" id="PTHR14513">
    <property type="entry name" value="PROTECTION OF TELOMERES 1"/>
    <property type="match status" value="1"/>
</dbReference>
<evidence type="ECO:0000256" key="9">
    <source>
        <dbReference type="SAM" id="MobiDB-lite"/>
    </source>
</evidence>
<dbReference type="InterPro" id="IPR011564">
    <property type="entry name" value="Telomer_end-bd_POT1/Cdc13"/>
</dbReference>
<dbReference type="GO" id="GO:0032210">
    <property type="term" value="P:regulation of telomere maintenance via telomerase"/>
    <property type="evidence" value="ECO:0007669"/>
    <property type="project" value="TreeGrafter"/>
</dbReference>
<gene>
    <name evidence="11" type="ORF">B0A52_05381</name>
</gene>
<comment type="caution">
    <text evidence="11">The sequence shown here is derived from an EMBL/GenBank/DDBJ whole genome shotgun (WGS) entry which is preliminary data.</text>
</comment>
<feature type="region of interest" description="Disordered" evidence="9">
    <location>
        <begin position="344"/>
        <end position="401"/>
    </location>
</feature>
<dbReference type="GO" id="GO:0098505">
    <property type="term" value="F:G-rich strand telomeric DNA binding"/>
    <property type="evidence" value="ECO:0007669"/>
    <property type="project" value="TreeGrafter"/>
</dbReference>
<dbReference type="SMART" id="SM00976">
    <property type="entry name" value="Telo_bind"/>
    <property type="match status" value="1"/>
</dbReference>
<evidence type="ECO:0000313" key="12">
    <source>
        <dbReference type="Proteomes" id="UP000288859"/>
    </source>
</evidence>
<feature type="domain" description="Telomeric single stranded DNA binding POT1/Cdc13" evidence="10">
    <location>
        <begin position="2"/>
        <end position="127"/>
    </location>
</feature>
<dbReference type="EMBL" id="NAJM01000021">
    <property type="protein sequence ID" value="RVX70731.1"/>
    <property type="molecule type" value="Genomic_DNA"/>
</dbReference>
<keyword evidence="7" id="KW-0238">DNA-binding</keyword>
<evidence type="ECO:0000256" key="1">
    <source>
        <dbReference type="ARBA" id="ARBA00004123"/>
    </source>
</evidence>
<keyword evidence="6" id="KW-0779">Telomere</keyword>
<feature type="compositionally biased region" description="Basic and acidic residues" evidence="9">
    <location>
        <begin position="349"/>
        <end position="368"/>
    </location>
</feature>
<evidence type="ECO:0000256" key="2">
    <source>
        <dbReference type="ARBA" id="ARBA00004574"/>
    </source>
</evidence>
<comment type="similarity">
    <text evidence="3">Belongs to the telombin family.</text>
</comment>
<dbReference type="Pfam" id="PF02765">
    <property type="entry name" value="POT1"/>
    <property type="match status" value="1"/>
</dbReference>
<dbReference type="InterPro" id="IPR028389">
    <property type="entry name" value="POT1"/>
</dbReference>
<reference evidence="11 12" key="1">
    <citation type="submission" date="2017-03" db="EMBL/GenBank/DDBJ databases">
        <title>Genomes of endolithic fungi from Antarctica.</title>
        <authorList>
            <person name="Coleine C."/>
            <person name="Masonjones S."/>
            <person name="Stajich J.E."/>
        </authorList>
    </citation>
    <scope>NUCLEOTIDE SEQUENCE [LARGE SCALE GENOMIC DNA]</scope>
    <source>
        <strain evidence="11 12">CCFEE 6314</strain>
    </source>
</reference>
<dbReference type="FunFam" id="2.40.50.140:FF:000303">
    <property type="entry name" value="Protection of telomeres protein 1"/>
    <property type="match status" value="1"/>
</dbReference>
<evidence type="ECO:0000259" key="10">
    <source>
        <dbReference type="SMART" id="SM00976"/>
    </source>
</evidence>
<accession>A0A438N535</accession>
<dbReference type="GO" id="GO:0010521">
    <property type="term" value="F:telomerase inhibitor activity"/>
    <property type="evidence" value="ECO:0007669"/>
    <property type="project" value="TreeGrafter"/>
</dbReference>
<dbReference type="SUPFAM" id="SSF50249">
    <property type="entry name" value="Nucleic acid-binding proteins"/>
    <property type="match status" value="2"/>
</dbReference>
<dbReference type="InterPro" id="IPR032042">
    <property type="entry name" value="POT1PC"/>
</dbReference>
<sequence>MNGFHNVIGVCVDFLDPCKSRGTDCTMKFTLNDPSWNNGLGMRFQYFKERMEDLPAIQNQGDVVILRNVKTYSFRGFDGISCRIRTGWTVIPNTALNDPIHVLRSKLRRLPDQPIPNDSELLYAKYIASCQSMTSWPALNGSTALQIEANIRASGDTPPPRKTKFRDLKDLDQTKSYYFVELLGEVRRIFASDNHTELYITDYTSNSRLYKYRCETDKDASGNEDPSGQDGDQFEYIKTTNGNGDKPWPGPWGRMTIDVTLWDDHHHYAAKNVREGSFVYLRNVKIQHDSGDGRLRGKCHGEAQHVINVEVRKPSEALTDTQMKALLHRKRKYEIEAKSKNLNFASNASHEKRSHNDISKAMDQEPKSKSSKKRGRRKQAKAVAAATAGEEKEKDNGNHSGSIAEIRHTVNPNIRCLNNEVLLMSLSEILDPSILERKTPSGKTFSLPFQNCLYKSKVRVVDYFPDDLADFCVPRQKSYRAYLSDDEGDSGCEVTQLDEDQVEWSWRFILLIEDARPRPNTTGKAKAAQMELLVADKDGDCLLNQVAFDTRNKENAAELNRLKEKLFHLWGDLQEKKEEIGKDSTSLQSSSRPFECLIKEYGARLPRQANQSGEEEFLRMFRIFGVTI</sequence>
<keyword evidence="8" id="KW-0539">Nucleus</keyword>
<feature type="compositionally biased region" description="Basic residues" evidence="9">
    <location>
        <begin position="369"/>
        <end position="380"/>
    </location>
</feature>
<evidence type="ECO:0000256" key="3">
    <source>
        <dbReference type="ARBA" id="ARBA00008442"/>
    </source>
</evidence>
<dbReference type="Proteomes" id="UP000288859">
    <property type="component" value="Unassembled WGS sequence"/>
</dbReference>